<dbReference type="PROSITE" id="PS50222">
    <property type="entry name" value="EF_HAND_2"/>
    <property type="match status" value="2"/>
</dbReference>
<dbReference type="Gene3D" id="1.10.238.10">
    <property type="entry name" value="EF-hand"/>
    <property type="match status" value="1"/>
</dbReference>
<feature type="region of interest" description="Disordered" evidence="2">
    <location>
        <begin position="447"/>
        <end position="483"/>
    </location>
</feature>
<name>A0A813KI75_POLGL</name>
<dbReference type="CDD" id="cd00051">
    <property type="entry name" value="EFh"/>
    <property type="match status" value="1"/>
</dbReference>
<feature type="compositionally biased region" description="Low complexity" evidence="2">
    <location>
        <begin position="449"/>
        <end position="458"/>
    </location>
</feature>
<evidence type="ECO:0000313" key="7">
    <source>
        <dbReference type="Proteomes" id="UP000654075"/>
    </source>
</evidence>
<feature type="compositionally biased region" description="Polar residues" evidence="2">
    <location>
        <begin position="1"/>
        <end position="20"/>
    </location>
</feature>
<evidence type="ECO:0000256" key="1">
    <source>
        <dbReference type="ARBA" id="ARBA00022837"/>
    </source>
</evidence>
<dbReference type="GO" id="GO:0005509">
    <property type="term" value="F:calcium ion binding"/>
    <property type="evidence" value="ECO:0007669"/>
    <property type="project" value="InterPro"/>
</dbReference>
<evidence type="ECO:0000259" key="3">
    <source>
        <dbReference type="PROSITE" id="PS50222"/>
    </source>
</evidence>
<organism evidence="5 6">
    <name type="scientific">Polarella glacialis</name>
    <name type="common">Dinoflagellate</name>
    <dbReference type="NCBI Taxonomy" id="89957"/>
    <lineage>
        <taxon>Eukaryota</taxon>
        <taxon>Sar</taxon>
        <taxon>Alveolata</taxon>
        <taxon>Dinophyceae</taxon>
        <taxon>Suessiales</taxon>
        <taxon>Suessiaceae</taxon>
        <taxon>Polarella</taxon>
    </lineage>
</organism>
<feature type="domain" description="EF-hand" evidence="3">
    <location>
        <begin position="21"/>
        <end position="56"/>
    </location>
</feature>
<dbReference type="SUPFAM" id="SSF47473">
    <property type="entry name" value="EF-hand"/>
    <property type="match status" value="1"/>
</dbReference>
<dbReference type="SMART" id="SM00054">
    <property type="entry name" value="EFh"/>
    <property type="match status" value="2"/>
</dbReference>
<gene>
    <name evidence="4" type="ORF">PGLA1383_LOCUS4044</name>
    <name evidence="5" type="ORF">PGLA2088_LOCUS33708</name>
</gene>
<dbReference type="InterPro" id="IPR002048">
    <property type="entry name" value="EF_hand_dom"/>
</dbReference>
<feature type="compositionally biased region" description="Polar residues" evidence="2">
    <location>
        <begin position="102"/>
        <end position="128"/>
    </location>
</feature>
<keyword evidence="7" id="KW-1185">Reference proteome</keyword>
<evidence type="ECO:0000256" key="2">
    <source>
        <dbReference type="SAM" id="MobiDB-lite"/>
    </source>
</evidence>
<dbReference type="PROSITE" id="PS00018">
    <property type="entry name" value="EF_HAND_1"/>
    <property type="match status" value="2"/>
</dbReference>
<dbReference type="EMBL" id="CAJNNW010030984">
    <property type="protein sequence ID" value="CAE8705486.1"/>
    <property type="molecule type" value="Genomic_DNA"/>
</dbReference>
<evidence type="ECO:0000313" key="5">
    <source>
        <dbReference type="EMBL" id="CAE8705486.1"/>
    </source>
</evidence>
<keyword evidence="1" id="KW-0106">Calcium</keyword>
<dbReference type="OrthoDB" id="26525at2759"/>
<dbReference type="InterPro" id="IPR018247">
    <property type="entry name" value="EF_Hand_1_Ca_BS"/>
</dbReference>
<dbReference type="EMBL" id="CAJNNV010001477">
    <property type="protein sequence ID" value="CAE8585129.1"/>
    <property type="molecule type" value="Genomic_DNA"/>
</dbReference>
<sequence length="499" mass="54786">MASTAMEPSSHQAPTLSGSKTKTDELKLRFNKLDLNKDGKLQLSELSDLLRSGKGDMSDEEIAALFQEVDKDNNGIISFDEFVDYIYSLEPKGRPRLLIPPRSNSKSRSLSRGTESRNSSKTGAGSRQLSRDSGNASRNSSRSRPSSEDRFCLGGGPNWSHVSDAQYEQGQLRAIDALVQHLGPGRALKKLMEDLLLGTIEHTGGGAFGSEMIAETLKAALTRRWPTADPKCLSEETIGKGEIKIESVLDIVVEVMRALETLTSIRFIEIAGQIIWRNHAAEPICLQYAGLSSDVRWVAESTTKPSVIELASITFRELTFKDGGRMTWRSWMKAVDLLRKNPIIASRFQRNDADRLFKSEVSVALRKRSEANVASAMSGRASSNKKDEDNLHQLTLKEFQHLILTLTGNARVHPYIAFLCLGCQAEELVAIREERATAPKSSSILTAIRAGSRAGGRASSRRPSRDYGDASSEAGGATAAHKECDMAAAERGWVDPRKH</sequence>
<protein>
    <recommendedName>
        <fullName evidence="3">EF-hand domain-containing protein</fullName>
    </recommendedName>
</protein>
<dbReference type="AlphaFoldDB" id="A0A813KI75"/>
<feature type="region of interest" description="Disordered" evidence="2">
    <location>
        <begin position="1"/>
        <end position="23"/>
    </location>
</feature>
<feature type="region of interest" description="Disordered" evidence="2">
    <location>
        <begin position="94"/>
        <end position="155"/>
    </location>
</feature>
<dbReference type="Proteomes" id="UP000654075">
    <property type="component" value="Unassembled WGS sequence"/>
</dbReference>
<evidence type="ECO:0000313" key="4">
    <source>
        <dbReference type="EMBL" id="CAE8585129.1"/>
    </source>
</evidence>
<feature type="domain" description="EF-hand" evidence="3">
    <location>
        <begin position="57"/>
        <end position="92"/>
    </location>
</feature>
<dbReference type="Proteomes" id="UP000626109">
    <property type="component" value="Unassembled WGS sequence"/>
</dbReference>
<dbReference type="Pfam" id="PF13499">
    <property type="entry name" value="EF-hand_7"/>
    <property type="match status" value="1"/>
</dbReference>
<proteinExistence type="predicted"/>
<feature type="compositionally biased region" description="Low complexity" evidence="2">
    <location>
        <begin position="131"/>
        <end position="144"/>
    </location>
</feature>
<accession>A0A813KI75</accession>
<comment type="caution">
    <text evidence="5">The sequence shown here is derived from an EMBL/GenBank/DDBJ whole genome shotgun (WGS) entry which is preliminary data.</text>
</comment>
<reference evidence="5" key="1">
    <citation type="submission" date="2021-02" db="EMBL/GenBank/DDBJ databases">
        <authorList>
            <person name="Dougan E. K."/>
            <person name="Rhodes N."/>
            <person name="Thang M."/>
            <person name="Chan C."/>
        </authorList>
    </citation>
    <scope>NUCLEOTIDE SEQUENCE</scope>
</reference>
<evidence type="ECO:0000313" key="6">
    <source>
        <dbReference type="Proteomes" id="UP000626109"/>
    </source>
</evidence>
<dbReference type="InterPro" id="IPR011992">
    <property type="entry name" value="EF-hand-dom_pair"/>
</dbReference>